<accession>A0A6A4VEP8</accession>
<dbReference type="SUPFAM" id="SSF55920">
    <property type="entry name" value="Creatinase/aminopeptidase"/>
    <property type="match status" value="1"/>
</dbReference>
<keyword evidence="5" id="KW-1185">Reference proteome</keyword>
<evidence type="ECO:0000259" key="3">
    <source>
        <dbReference type="Pfam" id="PF00557"/>
    </source>
</evidence>
<dbReference type="InterPro" id="IPR004545">
    <property type="entry name" value="PA2G4"/>
</dbReference>
<evidence type="ECO:0000313" key="4">
    <source>
        <dbReference type="EMBL" id="KAF0288892.1"/>
    </source>
</evidence>
<dbReference type="CDD" id="cd01089">
    <property type="entry name" value="PA2G4-like"/>
    <property type="match status" value="1"/>
</dbReference>
<evidence type="ECO:0000256" key="1">
    <source>
        <dbReference type="ARBA" id="ARBA00007319"/>
    </source>
</evidence>
<sequence length="387" mass="42562">MASKEEDEQEKTIAEDVVVTKYQTAAEVTNKALKAIIAKCVAGASVRELCKAGDACMEEELAKVYRKDKNLKKGIAFPTCVAVNHCIGHYSPLNSDPDTTLADGDLVKIDLGSHVDGFPAVVAHSLVVGAGKENKVTGRKADVLLAAHYAFEAALRLTKPGQENYTVTDMVTKIASEFKTKPIEGMLSHQLKQNVINGEKTIIQNPNEGQRKEHEKCDFEKHEVYGLDVLISTGEGTARELDARTTVYKKTDEVYSLKMKTSREFLSQVNKKCGTMPFNLRIMDDEKKAKLGVVECVNHRLIEPFQVLYEKPDQLVAQFKSTILLMPNGTRKITGVPFDPETCQSEHSIQDEDAKSLLATPLDKKSANKKKKKASGAAPQAVPVSKD</sequence>
<dbReference type="OrthoDB" id="5876363at2759"/>
<feature type="region of interest" description="Disordered" evidence="2">
    <location>
        <begin position="343"/>
        <end position="387"/>
    </location>
</feature>
<comment type="caution">
    <text evidence="4">The sequence shown here is derived from an EMBL/GenBank/DDBJ whole genome shotgun (WGS) entry which is preliminary data.</text>
</comment>
<evidence type="ECO:0000256" key="2">
    <source>
        <dbReference type="SAM" id="MobiDB-lite"/>
    </source>
</evidence>
<reference evidence="4 5" key="1">
    <citation type="submission" date="2019-07" db="EMBL/GenBank/DDBJ databases">
        <title>Draft genome assembly of a fouling barnacle, Amphibalanus amphitrite (Darwin, 1854): The first reference genome for Thecostraca.</title>
        <authorList>
            <person name="Kim W."/>
        </authorList>
    </citation>
    <scope>NUCLEOTIDE SEQUENCE [LARGE SCALE GENOMIC DNA]</scope>
    <source>
        <strain evidence="4">SNU_AA5</strain>
        <tissue evidence="4">Soma without cirri and trophi</tissue>
    </source>
</reference>
<dbReference type="Proteomes" id="UP000440578">
    <property type="component" value="Unassembled WGS sequence"/>
</dbReference>
<proteinExistence type="inferred from homology"/>
<dbReference type="EMBL" id="VIIS01002074">
    <property type="protein sequence ID" value="KAF0288892.1"/>
    <property type="molecule type" value="Genomic_DNA"/>
</dbReference>
<dbReference type="Gene3D" id="1.10.10.10">
    <property type="entry name" value="Winged helix-like DNA-binding domain superfamily/Winged helix DNA-binding domain"/>
    <property type="match status" value="1"/>
</dbReference>
<dbReference type="InterPro" id="IPR036390">
    <property type="entry name" value="WH_DNA-bd_sf"/>
</dbReference>
<dbReference type="AlphaFoldDB" id="A0A6A4VEP8"/>
<dbReference type="NCBIfam" id="TIGR00495">
    <property type="entry name" value="crvDNA_42K"/>
    <property type="match status" value="1"/>
</dbReference>
<dbReference type="Pfam" id="PF00557">
    <property type="entry name" value="Peptidase_M24"/>
    <property type="match status" value="1"/>
</dbReference>
<dbReference type="PANTHER" id="PTHR10804:SF11">
    <property type="entry name" value="PROLIFERATION-ASSOCIATED PROTEIN 2G4"/>
    <property type="match status" value="1"/>
</dbReference>
<dbReference type="FunFam" id="1.10.10.10:FF:000029">
    <property type="entry name" value="Proliferation-associated 2G4, a"/>
    <property type="match status" value="1"/>
</dbReference>
<dbReference type="Gene3D" id="3.90.230.10">
    <property type="entry name" value="Creatinase/methionine aminopeptidase superfamily"/>
    <property type="match status" value="1"/>
</dbReference>
<feature type="domain" description="Peptidase M24" evidence="3">
    <location>
        <begin position="21"/>
        <end position="194"/>
    </location>
</feature>
<dbReference type="FunFam" id="3.90.230.10:FF:000013">
    <property type="entry name" value="DNA-binding protein, 42 kDa"/>
    <property type="match status" value="1"/>
</dbReference>
<dbReference type="InterPro" id="IPR036388">
    <property type="entry name" value="WH-like_DNA-bd_sf"/>
</dbReference>
<comment type="similarity">
    <text evidence="1">Belongs to the peptidase M24 family.</text>
</comment>
<evidence type="ECO:0000313" key="5">
    <source>
        <dbReference type="Proteomes" id="UP000440578"/>
    </source>
</evidence>
<dbReference type="InterPro" id="IPR047113">
    <property type="entry name" value="PA2G4/ARX1"/>
</dbReference>
<name>A0A6A4VEP8_AMPAM</name>
<dbReference type="SUPFAM" id="SSF46785">
    <property type="entry name" value="Winged helix' DNA-binding domain"/>
    <property type="match status" value="1"/>
</dbReference>
<organism evidence="4 5">
    <name type="scientific">Amphibalanus amphitrite</name>
    <name type="common">Striped barnacle</name>
    <name type="synonym">Balanus amphitrite</name>
    <dbReference type="NCBI Taxonomy" id="1232801"/>
    <lineage>
        <taxon>Eukaryota</taxon>
        <taxon>Metazoa</taxon>
        <taxon>Ecdysozoa</taxon>
        <taxon>Arthropoda</taxon>
        <taxon>Crustacea</taxon>
        <taxon>Multicrustacea</taxon>
        <taxon>Cirripedia</taxon>
        <taxon>Thoracica</taxon>
        <taxon>Thoracicalcarea</taxon>
        <taxon>Balanomorpha</taxon>
        <taxon>Balanoidea</taxon>
        <taxon>Balanidae</taxon>
        <taxon>Amphibalaninae</taxon>
        <taxon>Amphibalanus</taxon>
    </lineage>
</organism>
<dbReference type="PANTHER" id="PTHR10804">
    <property type="entry name" value="PROTEASE FAMILY M24 METHIONYL AMINOPEPTIDASE, AMINOPEPTIDASE P"/>
    <property type="match status" value="1"/>
</dbReference>
<dbReference type="InterPro" id="IPR000994">
    <property type="entry name" value="Pept_M24"/>
</dbReference>
<gene>
    <name evidence="4" type="primary">Pa2g4</name>
    <name evidence="4" type="ORF">FJT64_012781</name>
</gene>
<protein>
    <submittedName>
        <fullName evidence="4">Proliferation-associated protein 2G4</fullName>
    </submittedName>
</protein>
<dbReference type="InterPro" id="IPR036005">
    <property type="entry name" value="Creatinase/aminopeptidase-like"/>
</dbReference>